<dbReference type="SMART" id="SM00368">
    <property type="entry name" value="LRR_RI"/>
    <property type="match status" value="4"/>
</dbReference>
<dbReference type="InterPro" id="IPR013106">
    <property type="entry name" value="Ig_V-set"/>
</dbReference>
<accession>A0AAD1RP14</accession>
<dbReference type="SUPFAM" id="SSF52047">
    <property type="entry name" value="RNI-like"/>
    <property type="match status" value="1"/>
</dbReference>
<keyword evidence="4" id="KW-0963">Cytoplasm</keyword>
<dbReference type="Gene3D" id="2.60.40.10">
    <property type="entry name" value="Immunoglobulins"/>
    <property type="match status" value="1"/>
</dbReference>
<dbReference type="InterPro" id="IPR001611">
    <property type="entry name" value="Leu-rich_rpt"/>
</dbReference>
<dbReference type="InterPro" id="IPR013783">
    <property type="entry name" value="Ig-like_fold"/>
</dbReference>
<keyword evidence="5" id="KW-0732">Signal</keyword>
<dbReference type="Pfam" id="PF05729">
    <property type="entry name" value="NACHT"/>
    <property type="match status" value="1"/>
</dbReference>
<comment type="subcellular location">
    <subcellularLocation>
        <location evidence="2">Cytoplasm</location>
    </subcellularLocation>
    <subcellularLocation>
        <location evidence="1">Membrane</location>
    </subcellularLocation>
</comment>
<dbReference type="InterPro" id="IPR003599">
    <property type="entry name" value="Ig_sub"/>
</dbReference>
<keyword evidence="14" id="KW-0812">Transmembrane</keyword>
<evidence type="ECO:0000256" key="6">
    <source>
        <dbReference type="ARBA" id="ARBA00022737"/>
    </source>
</evidence>
<dbReference type="FunFam" id="2.60.40.10:FF:000142">
    <property type="entry name" value="V-set domain-containing T-cell activation inhibitor 1"/>
    <property type="match status" value="1"/>
</dbReference>
<keyword evidence="9 14" id="KW-0472">Membrane</keyword>
<dbReference type="Proteomes" id="UP001295444">
    <property type="component" value="Chromosome 03"/>
</dbReference>
<organism evidence="16 17">
    <name type="scientific">Pelobates cultripes</name>
    <name type="common">Western spadefoot toad</name>
    <dbReference type="NCBI Taxonomy" id="61616"/>
    <lineage>
        <taxon>Eukaryota</taxon>
        <taxon>Metazoa</taxon>
        <taxon>Chordata</taxon>
        <taxon>Craniata</taxon>
        <taxon>Vertebrata</taxon>
        <taxon>Euteleostomi</taxon>
        <taxon>Amphibia</taxon>
        <taxon>Batrachia</taxon>
        <taxon>Anura</taxon>
        <taxon>Pelobatoidea</taxon>
        <taxon>Pelobatidae</taxon>
        <taxon>Pelobates</taxon>
    </lineage>
</organism>
<keyword evidence="17" id="KW-1185">Reference proteome</keyword>
<dbReference type="InterPro" id="IPR007111">
    <property type="entry name" value="NACHT_NTPase"/>
</dbReference>
<gene>
    <name evidence="16" type="ORF">PECUL_23A005552</name>
</gene>
<dbReference type="Pfam" id="PF13516">
    <property type="entry name" value="LRR_6"/>
    <property type="match status" value="1"/>
</dbReference>
<dbReference type="AlphaFoldDB" id="A0AAD1RP14"/>
<keyword evidence="12" id="KW-0393">Immunoglobulin domain</keyword>
<dbReference type="InterPro" id="IPR050637">
    <property type="entry name" value="NLRP_innate_immun_reg"/>
</dbReference>
<dbReference type="InterPro" id="IPR032675">
    <property type="entry name" value="LRR_dom_sf"/>
</dbReference>
<dbReference type="InterPro" id="IPR036179">
    <property type="entry name" value="Ig-like_dom_sf"/>
</dbReference>
<dbReference type="PROSITE" id="PS50835">
    <property type="entry name" value="IG_LIKE"/>
    <property type="match status" value="1"/>
</dbReference>
<keyword evidence="11" id="KW-0325">Glycoprotein</keyword>
<proteinExistence type="inferred from homology"/>
<dbReference type="InterPro" id="IPR007110">
    <property type="entry name" value="Ig-like_dom"/>
</dbReference>
<dbReference type="SUPFAM" id="SSF52540">
    <property type="entry name" value="P-loop containing nucleoside triphosphate hydrolases"/>
    <property type="match status" value="1"/>
</dbReference>
<evidence type="ECO:0000256" key="5">
    <source>
        <dbReference type="ARBA" id="ARBA00022729"/>
    </source>
</evidence>
<evidence type="ECO:0000256" key="1">
    <source>
        <dbReference type="ARBA" id="ARBA00004370"/>
    </source>
</evidence>
<name>A0AAD1RP14_PELCU</name>
<evidence type="ECO:0000256" key="12">
    <source>
        <dbReference type="ARBA" id="ARBA00023319"/>
    </source>
</evidence>
<dbReference type="PANTHER" id="PTHR45690:SF19">
    <property type="entry name" value="NACHT, LRR AND PYD DOMAINS-CONTAINING PROTEIN 3"/>
    <property type="match status" value="1"/>
</dbReference>
<dbReference type="GO" id="GO:0016020">
    <property type="term" value="C:membrane"/>
    <property type="evidence" value="ECO:0007669"/>
    <property type="project" value="UniProtKB-SubCell"/>
</dbReference>
<dbReference type="SMART" id="SM00409">
    <property type="entry name" value="IG"/>
    <property type="match status" value="1"/>
</dbReference>
<feature type="domain" description="Ig-like" evidence="15">
    <location>
        <begin position="83"/>
        <end position="177"/>
    </location>
</feature>
<evidence type="ECO:0000256" key="4">
    <source>
        <dbReference type="ARBA" id="ARBA00022490"/>
    </source>
</evidence>
<protein>
    <submittedName>
        <fullName evidence="16">NLRC3-like isoform X1</fullName>
    </submittedName>
</protein>
<evidence type="ECO:0000256" key="11">
    <source>
        <dbReference type="ARBA" id="ARBA00023180"/>
    </source>
</evidence>
<evidence type="ECO:0000256" key="8">
    <source>
        <dbReference type="ARBA" id="ARBA00022840"/>
    </source>
</evidence>
<evidence type="ECO:0000259" key="15">
    <source>
        <dbReference type="PROSITE" id="PS50835"/>
    </source>
</evidence>
<feature type="transmembrane region" description="Helical" evidence="14">
    <location>
        <begin position="68"/>
        <end position="87"/>
    </location>
</feature>
<evidence type="ECO:0000256" key="7">
    <source>
        <dbReference type="ARBA" id="ARBA00022741"/>
    </source>
</evidence>
<evidence type="ECO:0000313" key="16">
    <source>
        <dbReference type="EMBL" id="CAH2275426.1"/>
    </source>
</evidence>
<evidence type="ECO:0000256" key="13">
    <source>
        <dbReference type="SAM" id="MobiDB-lite"/>
    </source>
</evidence>
<keyword evidence="14" id="KW-1133">Transmembrane helix</keyword>
<sequence length="972" mass="112852">MRDQSRMTSAGEELGGTRKPLPRDKKSPITESNGKDLRRSSRKNCNSNCFGFTIRRKINTLVIMMDHFRTFFITLFGLFLGCPSMIIRTTLHSNVLLPCILSYKKPNSSNDLVVNWQRLVNETVVHSFFEGSDHPEYQNRHYRGRTEIFHNQLSEGNMSLLLRNVIKYDNGSYTCNIMFNDYIEYITHHIQLVVQDSSSLLQDAKINNADDKDLPRARYKLYLLAFTLVLVLLLWLDNERKKKEEEEEIQNYRNNICAMLTSEDFEFQRDLHIVDINKNSATNDKRYFDLTPKINAKDLLKNKNLVSERMLLVGNSGTGKSFLCKLLQKKWANGKKMAYKCILYLSCKKMTCNQEFSVKQLLKEKCKAPLGVVNKCKASSPFSSNSYDLLLIIDNVDDVYHNEDDSLMSRCSIDTVYKVKDLLLKIFKRELIAKIDVLCVSNFDTFSELKMHFKRAFVFSGNSGVKTEELFAEIGKTSDIKKDPRKETELLNCASMPHFINTVKIMMCKYLKNPFSPSKIYIHMFLCCLQEINDKELEVTVFKQKANMAYKSLIEKQTLEKGDQDDILMKNWNEVLNTCTVYQHNVLRDILAAIHCVWTIQTDEELKECLNFWVFAKNSQNKIVLIPAHSHVHNAKVFHFIKFFLILLVYPDYESLKSCDKPVMESNVRDALMDWFSASLEKYNTTHDHLKLINCLYDLEDEQIRKRVSPFFKKLNFCNTSLTYMDIQALAYSLKDSKLDELDLRLCTLKDTGVTQLKGIIKNTKNVLLSSNKITQESGYVLSEVLRDPECITEEMSLGTNDLGASGVQALWEALGKNKTLKKLYLYDNKIGDEGTKGMITNLNENNVLQELHLCGNTFDEMGLKNIEQLKIQKRNLKVVLRIAEDVQLFNYVEEEIQSLSKTWQNYDQDWLFKILETIQNDLSKEYTWDPNVLKEKILNLSKRIDDLKTRIHPNHMSFMCLKKTREQCAEP</sequence>
<dbReference type="EMBL" id="OW240914">
    <property type="protein sequence ID" value="CAH2275426.1"/>
    <property type="molecule type" value="Genomic_DNA"/>
</dbReference>
<dbReference type="Pfam" id="PF07686">
    <property type="entry name" value="V-set"/>
    <property type="match status" value="1"/>
</dbReference>
<feature type="region of interest" description="Disordered" evidence="13">
    <location>
        <begin position="1"/>
        <end position="41"/>
    </location>
</feature>
<dbReference type="Gene3D" id="3.40.50.300">
    <property type="entry name" value="P-loop containing nucleotide triphosphate hydrolases"/>
    <property type="match status" value="1"/>
</dbReference>
<evidence type="ECO:0000256" key="10">
    <source>
        <dbReference type="ARBA" id="ARBA00023157"/>
    </source>
</evidence>
<feature type="compositionally biased region" description="Basic and acidic residues" evidence="13">
    <location>
        <begin position="21"/>
        <end position="39"/>
    </location>
</feature>
<evidence type="ECO:0000256" key="9">
    <source>
        <dbReference type="ARBA" id="ARBA00023136"/>
    </source>
</evidence>
<dbReference type="Gene3D" id="3.80.10.10">
    <property type="entry name" value="Ribonuclease Inhibitor"/>
    <property type="match status" value="1"/>
</dbReference>
<evidence type="ECO:0000313" key="17">
    <source>
        <dbReference type="Proteomes" id="UP001295444"/>
    </source>
</evidence>
<keyword evidence="6" id="KW-0677">Repeat</keyword>
<evidence type="ECO:0000256" key="14">
    <source>
        <dbReference type="SAM" id="Phobius"/>
    </source>
</evidence>
<dbReference type="SUPFAM" id="SSF48726">
    <property type="entry name" value="Immunoglobulin"/>
    <property type="match status" value="1"/>
</dbReference>
<keyword evidence="7" id="KW-0547">Nucleotide-binding</keyword>
<dbReference type="GO" id="GO:0050863">
    <property type="term" value="P:regulation of T cell activation"/>
    <property type="evidence" value="ECO:0007669"/>
    <property type="project" value="UniProtKB-ARBA"/>
</dbReference>
<comment type="similarity">
    <text evidence="3">Belongs to the NLRP family.</text>
</comment>
<reference evidence="16" key="1">
    <citation type="submission" date="2022-03" db="EMBL/GenBank/DDBJ databases">
        <authorList>
            <person name="Alioto T."/>
            <person name="Alioto T."/>
            <person name="Gomez Garrido J."/>
        </authorList>
    </citation>
    <scope>NUCLEOTIDE SEQUENCE</scope>
</reference>
<dbReference type="GO" id="GO:0005829">
    <property type="term" value="C:cytosol"/>
    <property type="evidence" value="ECO:0007669"/>
    <property type="project" value="UniProtKB-SubCell"/>
</dbReference>
<dbReference type="InterPro" id="IPR027417">
    <property type="entry name" value="P-loop_NTPase"/>
</dbReference>
<evidence type="ECO:0000256" key="2">
    <source>
        <dbReference type="ARBA" id="ARBA00004496"/>
    </source>
</evidence>
<keyword evidence="10" id="KW-1015">Disulfide bond</keyword>
<evidence type="ECO:0000256" key="3">
    <source>
        <dbReference type="ARBA" id="ARBA00008665"/>
    </source>
</evidence>
<dbReference type="PANTHER" id="PTHR45690">
    <property type="entry name" value="NACHT, LRR AND PYD DOMAINS-CONTAINING PROTEIN 12"/>
    <property type="match status" value="1"/>
</dbReference>
<keyword evidence="8" id="KW-0067">ATP-binding</keyword>
<dbReference type="GO" id="GO:1903037">
    <property type="term" value="P:regulation of leukocyte cell-cell adhesion"/>
    <property type="evidence" value="ECO:0007669"/>
    <property type="project" value="UniProtKB-ARBA"/>
</dbReference>
<dbReference type="GO" id="GO:0005524">
    <property type="term" value="F:ATP binding"/>
    <property type="evidence" value="ECO:0007669"/>
    <property type="project" value="UniProtKB-KW"/>
</dbReference>